<dbReference type="PROSITE" id="PS51186">
    <property type="entry name" value="GNAT"/>
    <property type="match status" value="1"/>
</dbReference>
<gene>
    <name evidence="2" type="ORF">EDB92DRAFT_1201650</name>
</gene>
<organism evidence="2 3">
    <name type="scientific">Lactarius akahatsu</name>
    <dbReference type="NCBI Taxonomy" id="416441"/>
    <lineage>
        <taxon>Eukaryota</taxon>
        <taxon>Fungi</taxon>
        <taxon>Dikarya</taxon>
        <taxon>Basidiomycota</taxon>
        <taxon>Agaricomycotina</taxon>
        <taxon>Agaricomycetes</taxon>
        <taxon>Russulales</taxon>
        <taxon>Russulaceae</taxon>
        <taxon>Lactarius</taxon>
    </lineage>
</organism>
<dbReference type="InterPro" id="IPR051531">
    <property type="entry name" value="N-acetyltransferase"/>
</dbReference>
<evidence type="ECO:0000313" key="3">
    <source>
        <dbReference type="Proteomes" id="UP001201163"/>
    </source>
</evidence>
<accession>A0AAD4LQA2</accession>
<dbReference type="InterPro" id="IPR016181">
    <property type="entry name" value="Acyl_CoA_acyltransferase"/>
</dbReference>
<feature type="domain" description="N-acetyltransferase" evidence="1">
    <location>
        <begin position="16"/>
        <end position="171"/>
    </location>
</feature>
<dbReference type="Proteomes" id="UP001201163">
    <property type="component" value="Unassembled WGS sequence"/>
</dbReference>
<reference evidence="2" key="1">
    <citation type="submission" date="2022-01" db="EMBL/GenBank/DDBJ databases">
        <title>Comparative genomics reveals a dynamic genome evolution in the ectomycorrhizal milk-cap (Lactarius) mushrooms.</title>
        <authorList>
            <consortium name="DOE Joint Genome Institute"/>
            <person name="Lebreton A."/>
            <person name="Tang N."/>
            <person name="Kuo A."/>
            <person name="LaButti K."/>
            <person name="Drula E."/>
            <person name="Barry K."/>
            <person name="Clum A."/>
            <person name="Lipzen A."/>
            <person name="Mousain D."/>
            <person name="Ng V."/>
            <person name="Wang R."/>
            <person name="Wang X."/>
            <person name="Dai Y."/>
            <person name="Henrissat B."/>
            <person name="Grigoriev I.V."/>
            <person name="Guerin-Laguette A."/>
            <person name="Yu F."/>
            <person name="Martin F.M."/>
        </authorList>
    </citation>
    <scope>NUCLEOTIDE SEQUENCE</scope>
    <source>
        <strain evidence="2">QP</strain>
    </source>
</reference>
<dbReference type="AlphaFoldDB" id="A0AAD4LQA2"/>
<dbReference type="InterPro" id="IPR000182">
    <property type="entry name" value="GNAT_dom"/>
</dbReference>
<evidence type="ECO:0000259" key="1">
    <source>
        <dbReference type="PROSITE" id="PS51186"/>
    </source>
</evidence>
<keyword evidence="3" id="KW-1185">Reference proteome</keyword>
<evidence type="ECO:0000313" key="2">
    <source>
        <dbReference type="EMBL" id="KAH8998698.1"/>
    </source>
</evidence>
<name>A0AAD4LQA2_9AGAM</name>
<proteinExistence type="predicted"/>
<dbReference type="SUPFAM" id="SSF55729">
    <property type="entry name" value="Acyl-CoA N-acyltransferases (Nat)"/>
    <property type="match status" value="1"/>
</dbReference>
<dbReference type="GO" id="GO:0016747">
    <property type="term" value="F:acyltransferase activity, transferring groups other than amino-acyl groups"/>
    <property type="evidence" value="ECO:0007669"/>
    <property type="project" value="InterPro"/>
</dbReference>
<protein>
    <submittedName>
        <fullName evidence="2">Acyl-CoA N-acyltransferase</fullName>
    </submittedName>
</protein>
<dbReference type="Pfam" id="PF13302">
    <property type="entry name" value="Acetyltransf_3"/>
    <property type="match status" value="1"/>
</dbReference>
<dbReference type="Gene3D" id="3.40.630.30">
    <property type="match status" value="1"/>
</dbReference>
<dbReference type="CDD" id="cd04301">
    <property type="entry name" value="NAT_SF"/>
    <property type="match status" value="1"/>
</dbReference>
<dbReference type="PANTHER" id="PTHR43792">
    <property type="entry name" value="GNAT FAMILY, PUTATIVE (AFU_ORTHOLOGUE AFUA_3G00765)-RELATED-RELATED"/>
    <property type="match status" value="1"/>
</dbReference>
<dbReference type="EMBL" id="JAKELL010000005">
    <property type="protein sequence ID" value="KAH8998698.1"/>
    <property type="molecule type" value="Genomic_DNA"/>
</dbReference>
<sequence length="193" mass="22301">MTALPFPEPQWQTDRTVLRPYTPADEKAFLRLWSDSVVQRTSFVEHLSPTQTEQFLQRTIQAIASGSLFFAVIEEKERREFMGHVSLNFKPPSNRDAAVGIALKAEYRGRGFGTELMLWLITHGFREFGLNRISLTVLEDNTPALKMYKRIGFIDEGRNREANGSHGKPRDIICMGIIREEWDVRQGRKRNFT</sequence>
<comment type="caution">
    <text evidence="2">The sequence shown here is derived from an EMBL/GenBank/DDBJ whole genome shotgun (WGS) entry which is preliminary data.</text>
</comment>